<feature type="compositionally biased region" description="Low complexity" evidence="1">
    <location>
        <begin position="151"/>
        <end position="160"/>
    </location>
</feature>
<dbReference type="AlphaFoldDB" id="A0A9W8XYR4"/>
<evidence type="ECO:0000256" key="1">
    <source>
        <dbReference type="SAM" id="MobiDB-lite"/>
    </source>
</evidence>
<accession>A0A9W8XYR4</accession>
<organism evidence="2 3">
    <name type="scientific">Neocucurbitaria cava</name>
    <dbReference type="NCBI Taxonomy" id="798079"/>
    <lineage>
        <taxon>Eukaryota</taxon>
        <taxon>Fungi</taxon>
        <taxon>Dikarya</taxon>
        <taxon>Ascomycota</taxon>
        <taxon>Pezizomycotina</taxon>
        <taxon>Dothideomycetes</taxon>
        <taxon>Pleosporomycetidae</taxon>
        <taxon>Pleosporales</taxon>
        <taxon>Pleosporineae</taxon>
        <taxon>Cucurbitariaceae</taxon>
        <taxon>Neocucurbitaria</taxon>
    </lineage>
</organism>
<dbReference type="EMBL" id="JAPEUY010000020">
    <property type="protein sequence ID" value="KAJ4363125.1"/>
    <property type="molecule type" value="Genomic_DNA"/>
</dbReference>
<proteinExistence type="predicted"/>
<gene>
    <name evidence="2" type="ORF">N0V83_010245</name>
</gene>
<dbReference type="OrthoDB" id="2823490at2759"/>
<name>A0A9W8XYR4_9PLEO</name>
<dbReference type="Proteomes" id="UP001140560">
    <property type="component" value="Unassembled WGS sequence"/>
</dbReference>
<comment type="caution">
    <text evidence="2">The sequence shown here is derived from an EMBL/GenBank/DDBJ whole genome shotgun (WGS) entry which is preliminary data.</text>
</comment>
<sequence>MIYLEVLIGQRPTPTIADTQTSSGWNRPWEPKSGLGDHGCAFSSRRAPNTCANFLACNRQINTEMTQTIARARRKGMLAARMDCIAKDEMHYFTWLSIPLVKTGEPTHKGEDRKTGGIVPTWAVRYLTAPHRALSSSSSASGANHHHTYRSSSSSTTSTTTIEQLQIDIRLFSSTSSPGKLFETPRDRTSWAICAALKHVFEHDPDIIPTRDCKKDITIDEVILNVVPPPAPTPQPPPRTTTHYLVSPTLNNAMLEVEKENPDHPEAVAKELVDVWNKLWSGDEFKARYYRSLLERIGRVRVCVEGRTWRVRG</sequence>
<evidence type="ECO:0000313" key="3">
    <source>
        <dbReference type="Proteomes" id="UP001140560"/>
    </source>
</evidence>
<feature type="region of interest" description="Disordered" evidence="1">
    <location>
        <begin position="135"/>
        <end position="160"/>
    </location>
</feature>
<keyword evidence="3" id="KW-1185">Reference proteome</keyword>
<reference evidence="2" key="1">
    <citation type="submission" date="2022-10" db="EMBL/GenBank/DDBJ databases">
        <title>Tapping the CABI collections for fungal endophytes: first genome assemblies for Collariella, Neodidymelliopsis, Ascochyta clinopodiicola, Didymella pomorum, Didymosphaeria variabile, Neocosmospora piperis and Neocucurbitaria cava.</title>
        <authorList>
            <person name="Hill R."/>
        </authorList>
    </citation>
    <scope>NUCLEOTIDE SEQUENCE</scope>
    <source>
        <strain evidence="2">IMI 356814</strain>
    </source>
</reference>
<evidence type="ECO:0000313" key="2">
    <source>
        <dbReference type="EMBL" id="KAJ4363125.1"/>
    </source>
</evidence>
<protein>
    <submittedName>
        <fullName evidence="2">Uncharacterized protein</fullName>
    </submittedName>
</protein>